<evidence type="ECO:0000313" key="2">
    <source>
        <dbReference type="EMBL" id="CAA0126035.1"/>
    </source>
</evidence>
<dbReference type="SUPFAM" id="SSF54593">
    <property type="entry name" value="Glyoxalase/Bleomycin resistance protein/Dihydroxybiphenyl dioxygenase"/>
    <property type="match status" value="1"/>
</dbReference>
<dbReference type="InterPro" id="IPR041581">
    <property type="entry name" value="Glyoxalase_6"/>
</dbReference>
<evidence type="ECO:0000259" key="1">
    <source>
        <dbReference type="PROSITE" id="PS51819"/>
    </source>
</evidence>
<proteinExistence type="predicted"/>
<dbReference type="EMBL" id="CACSIP010000024">
    <property type="protein sequence ID" value="CAA0126035.1"/>
    <property type="molecule type" value="Genomic_DNA"/>
</dbReference>
<protein>
    <recommendedName>
        <fullName evidence="1">VOC domain-containing protein</fullName>
    </recommendedName>
</protein>
<dbReference type="RefSeq" id="WP_159232246.1">
    <property type="nucleotide sequence ID" value="NZ_CACSIP010000024.1"/>
</dbReference>
<feature type="domain" description="VOC" evidence="1">
    <location>
        <begin position="2"/>
        <end position="112"/>
    </location>
</feature>
<gene>
    <name evidence="2" type="ORF">AELLOGFF_04742</name>
</gene>
<reference evidence="2 3" key="1">
    <citation type="submission" date="2019-11" db="EMBL/GenBank/DDBJ databases">
        <authorList>
            <person name="Holert J."/>
        </authorList>
    </citation>
    <scope>NUCLEOTIDE SEQUENCE [LARGE SCALE GENOMIC DNA]</scope>
    <source>
        <strain evidence="2">BC8_1</strain>
    </source>
</reference>
<keyword evidence="3" id="KW-1185">Reference proteome</keyword>
<dbReference type="InterPro" id="IPR029068">
    <property type="entry name" value="Glyas_Bleomycin-R_OHBP_Dase"/>
</dbReference>
<dbReference type="AlphaFoldDB" id="A0A5S9QZR4"/>
<dbReference type="Gene3D" id="3.10.180.10">
    <property type="entry name" value="2,3-Dihydroxybiphenyl 1,2-Dioxygenase, domain 1"/>
    <property type="match status" value="1"/>
</dbReference>
<accession>A0A5S9QZR4</accession>
<dbReference type="InterPro" id="IPR037523">
    <property type="entry name" value="VOC_core"/>
</dbReference>
<name>A0A5S9QZR4_MYCVN</name>
<dbReference type="PROSITE" id="PS51819">
    <property type="entry name" value="VOC"/>
    <property type="match status" value="1"/>
</dbReference>
<dbReference type="OrthoDB" id="2453533at2"/>
<dbReference type="CDD" id="cd06587">
    <property type="entry name" value="VOC"/>
    <property type="match status" value="1"/>
</dbReference>
<dbReference type="Pfam" id="PF18029">
    <property type="entry name" value="Glyoxalase_6"/>
    <property type="match status" value="1"/>
</dbReference>
<dbReference type="Proteomes" id="UP000430146">
    <property type="component" value="Unassembled WGS sequence"/>
</dbReference>
<evidence type="ECO:0000313" key="3">
    <source>
        <dbReference type="Proteomes" id="UP000430146"/>
    </source>
</evidence>
<sequence length="117" mass="12639">MAIDHLLAVVAVSDLQAGREWYSSLFGRAPDNEPMPTLAEWQVVPQGWLQVFLDPGRAGSSLFNLAVDDLDAHLAAVAGRGLEPDAVVEANKGVRLSTLTDPDGNLIRLIGGFRVRY</sequence>
<organism evidence="2 3">
    <name type="scientific">Mycolicibacterium vanbaalenii</name>
    <name type="common">Mycobacterium vanbaalenii</name>
    <dbReference type="NCBI Taxonomy" id="110539"/>
    <lineage>
        <taxon>Bacteria</taxon>
        <taxon>Bacillati</taxon>
        <taxon>Actinomycetota</taxon>
        <taxon>Actinomycetes</taxon>
        <taxon>Mycobacteriales</taxon>
        <taxon>Mycobacteriaceae</taxon>
        <taxon>Mycolicibacterium</taxon>
    </lineage>
</organism>